<name>A0A2N8KJV7_9BURK</name>
<proteinExistence type="predicted"/>
<accession>A0A2N8KJV7</accession>
<dbReference type="Gene3D" id="3.30.1780.10">
    <property type="entry name" value="ornithine cyclodeaminase, domain 1"/>
    <property type="match status" value="1"/>
</dbReference>
<dbReference type="PIRSF" id="PIRSF001439">
    <property type="entry name" value="CryM"/>
    <property type="match status" value="1"/>
</dbReference>
<dbReference type="SUPFAM" id="SSF51735">
    <property type="entry name" value="NAD(P)-binding Rossmann-fold domains"/>
    <property type="match status" value="1"/>
</dbReference>
<keyword evidence="2" id="KW-1185">Reference proteome</keyword>
<dbReference type="InterPro" id="IPR003462">
    <property type="entry name" value="ODC_Mu_crystall"/>
</dbReference>
<dbReference type="GO" id="GO:0005737">
    <property type="term" value="C:cytoplasm"/>
    <property type="evidence" value="ECO:0007669"/>
    <property type="project" value="TreeGrafter"/>
</dbReference>
<dbReference type="Gene3D" id="3.40.50.720">
    <property type="entry name" value="NAD(P)-binding Rossmann-like Domain"/>
    <property type="match status" value="1"/>
</dbReference>
<protein>
    <submittedName>
        <fullName evidence="1">Ornithine cyclodeaminase</fullName>
    </submittedName>
</protein>
<evidence type="ECO:0000313" key="1">
    <source>
        <dbReference type="EMBL" id="PND33740.1"/>
    </source>
</evidence>
<organism evidence="1 2">
    <name type="scientific">Achromobacter pulmonis</name>
    <dbReference type="NCBI Taxonomy" id="1389932"/>
    <lineage>
        <taxon>Bacteria</taxon>
        <taxon>Pseudomonadati</taxon>
        <taxon>Pseudomonadota</taxon>
        <taxon>Betaproteobacteria</taxon>
        <taxon>Burkholderiales</taxon>
        <taxon>Alcaligenaceae</taxon>
        <taxon>Achromobacter</taxon>
    </lineage>
</organism>
<gene>
    <name evidence="1" type="ORF">C1I89_14970</name>
</gene>
<comment type="caution">
    <text evidence="1">The sequence shown here is derived from an EMBL/GenBank/DDBJ whole genome shotgun (WGS) entry which is preliminary data.</text>
</comment>
<reference evidence="1 2" key="1">
    <citation type="submission" date="2018-01" db="EMBL/GenBank/DDBJ databases">
        <title>The draft genome of an aniline degradation strain ANB-1.</title>
        <authorList>
            <person name="Zhang L."/>
            <person name="Jiang J."/>
        </authorList>
    </citation>
    <scope>NUCLEOTIDE SEQUENCE [LARGE SCALE GENOMIC DNA]</scope>
    <source>
        <strain evidence="1 2">ANB-1</strain>
    </source>
</reference>
<dbReference type="AlphaFoldDB" id="A0A2N8KJV7"/>
<dbReference type="Pfam" id="PF02423">
    <property type="entry name" value="OCD_Mu_crystall"/>
    <property type="match status" value="1"/>
</dbReference>
<dbReference type="PANTHER" id="PTHR13812:SF19">
    <property type="entry name" value="KETIMINE REDUCTASE MU-CRYSTALLIN"/>
    <property type="match status" value="1"/>
</dbReference>
<dbReference type="PANTHER" id="PTHR13812">
    <property type="entry name" value="KETIMINE REDUCTASE MU-CRYSTALLIN"/>
    <property type="match status" value="1"/>
</dbReference>
<dbReference type="EMBL" id="POQS01000003">
    <property type="protein sequence ID" value="PND33740.1"/>
    <property type="molecule type" value="Genomic_DNA"/>
</dbReference>
<dbReference type="Proteomes" id="UP000235994">
    <property type="component" value="Unassembled WGS sequence"/>
</dbReference>
<evidence type="ECO:0000313" key="2">
    <source>
        <dbReference type="Proteomes" id="UP000235994"/>
    </source>
</evidence>
<dbReference type="InterPro" id="IPR023401">
    <property type="entry name" value="ODC_N"/>
</dbReference>
<dbReference type="InterPro" id="IPR036291">
    <property type="entry name" value="NAD(P)-bd_dom_sf"/>
</dbReference>
<sequence>MQSIDITYLNGPDVRALALTDAEILAAVESALDAQGRGKTVIEPRVHLVPESSDKGHFNVLRGYIEPLHVAGVKVVSDFVDNYKVGLPSEMALLNLFDPVNGKPLAVVDATAITDMRTGAVTALGAKHLARRQSKVLGHIGARGTSYWNVRLLDSLYDFDEIRVHSRRPESRQAFGERLSRDLGKPVRVVDDWESCVRGADIVVEASRLPQPTPLLKTEWIKPGALVMPYGTMSAVELSLTDIMSKVVVDDWGQCRKGLPYGALRAHVDSDRVTEENLHAELGQIVAGLRPGRESDDETILFWHRGLSTTDIALGHAMLEKARRMGLGQTLKFA</sequence>
<dbReference type="RefSeq" id="WP_102773490.1">
    <property type="nucleotide sequence ID" value="NZ_POQS01000003.1"/>
</dbReference>